<comment type="function">
    <text evidence="9">Confers DNA tethering and processivity to DNA polymerases and other proteins. Acts as a clamp, forming a ring around DNA (a reaction catalyzed by the clamp-loading complex) which diffuses in an ATP-independent manner freely and bidirectionally along dsDNA. Initially characterized for its ability to contact the catalytic subunit of DNA polymerase III (Pol III), a complex, multichain enzyme responsible for most of the replicative synthesis in bacteria; Pol III exhibits 3'-5' exonuclease proofreading activity. The beta chain is required for initiation of replication as well as for processivity of DNA replication.</text>
</comment>
<comment type="caution">
    <text evidence="13">The sequence shown here is derived from an EMBL/GenBank/DDBJ whole genome shotgun (WGS) entry which is preliminary data.</text>
</comment>
<dbReference type="Gene3D" id="3.70.10.10">
    <property type="match status" value="1"/>
</dbReference>
<feature type="domain" description="DNA polymerase III beta sliding clamp N-terminal" evidence="10">
    <location>
        <begin position="1"/>
        <end position="118"/>
    </location>
</feature>
<keyword evidence="8" id="KW-0238">DNA-binding</keyword>
<dbReference type="AlphaFoldDB" id="A0A1F4WHU1"/>
<evidence type="ECO:0000259" key="10">
    <source>
        <dbReference type="Pfam" id="PF00712"/>
    </source>
</evidence>
<protein>
    <recommendedName>
        <fullName evidence="9">Beta sliding clamp</fullName>
    </recommendedName>
</protein>
<dbReference type="GO" id="GO:0005737">
    <property type="term" value="C:cytoplasm"/>
    <property type="evidence" value="ECO:0007669"/>
    <property type="project" value="UniProtKB-SubCell"/>
</dbReference>
<name>A0A1F4WHU1_UNCKA</name>
<feature type="domain" description="DNA polymerase III beta sliding clamp C-terminal" evidence="12">
    <location>
        <begin position="246"/>
        <end position="367"/>
    </location>
</feature>
<dbReference type="PANTHER" id="PTHR30478:SF0">
    <property type="entry name" value="BETA SLIDING CLAMP"/>
    <property type="match status" value="1"/>
</dbReference>
<comment type="subcellular location">
    <subcellularLocation>
        <location evidence="1 9">Cytoplasm</location>
    </subcellularLocation>
</comment>
<dbReference type="GO" id="GO:0009360">
    <property type="term" value="C:DNA polymerase III complex"/>
    <property type="evidence" value="ECO:0007669"/>
    <property type="project" value="InterPro"/>
</dbReference>
<evidence type="ECO:0000256" key="2">
    <source>
        <dbReference type="ARBA" id="ARBA00010752"/>
    </source>
</evidence>
<evidence type="ECO:0000259" key="11">
    <source>
        <dbReference type="Pfam" id="PF02767"/>
    </source>
</evidence>
<dbReference type="InterPro" id="IPR001001">
    <property type="entry name" value="DNA_polIII_beta"/>
</dbReference>
<sequence>MKFTCLQENLAKGLQIVSRAIPTKGSLPILSNILFSAQDGRLKLAATNLETAITTYVPCSIEEDGSTTIPAKLIKDFVATLPPGTIKASLTNDVFHLTSNKTKTKFNGISADEYPELPSFPEDAKTIEFNPSDFNDTVSNVAFASGSDESRPIFTGVFLNYQSGILTIASTDGFRLSEKVMKVESEVGDFSVVIPAKTLIEVAKIFSTSEENIKFTINSNENLALFSAEDTTVATRILEGQYPDYKKIIPTEQILSASFATDEFIEAVKLTNVFAKEGNNAIKVRFDPGENIIKITSLAEESGEHESELAAEVEGELMEIAFSSRYLLDYLNNIKTERIFFKTRGNVSPCLLVSDNHVDFIHIIMPMQI</sequence>
<comment type="similarity">
    <text evidence="2 9">Belongs to the beta sliding clamp family.</text>
</comment>
<keyword evidence="6 9" id="KW-0235">DNA replication</keyword>
<evidence type="ECO:0000256" key="1">
    <source>
        <dbReference type="ARBA" id="ARBA00004496"/>
    </source>
</evidence>
<dbReference type="GO" id="GO:0008408">
    <property type="term" value="F:3'-5' exonuclease activity"/>
    <property type="evidence" value="ECO:0007669"/>
    <property type="project" value="InterPro"/>
</dbReference>
<dbReference type="Pfam" id="PF02768">
    <property type="entry name" value="DNA_pol3_beta_3"/>
    <property type="match status" value="1"/>
</dbReference>
<dbReference type="NCBIfam" id="TIGR00663">
    <property type="entry name" value="dnan"/>
    <property type="match status" value="1"/>
</dbReference>
<dbReference type="GO" id="GO:0003887">
    <property type="term" value="F:DNA-directed DNA polymerase activity"/>
    <property type="evidence" value="ECO:0007669"/>
    <property type="project" value="UniProtKB-UniRule"/>
</dbReference>
<evidence type="ECO:0000256" key="3">
    <source>
        <dbReference type="ARBA" id="ARBA00022490"/>
    </source>
</evidence>
<dbReference type="PANTHER" id="PTHR30478">
    <property type="entry name" value="DNA POLYMERASE III SUBUNIT BETA"/>
    <property type="match status" value="1"/>
</dbReference>
<evidence type="ECO:0000259" key="12">
    <source>
        <dbReference type="Pfam" id="PF02768"/>
    </source>
</evidence>
<evidence type="ECO:0000256" key="4">
    <source>
        <dbReference type="ARBA" id="ARBA00022679"/>
    </source>
</evidence>
<keyword evidence="4 9" id="KW-0808">Transferase</keyword>
<dbReference type="SMART" id="SM00480">
    <property type="entry name" value="POL3Bc"/>
    <property type="match status" value="1"/>
</dbReference>
<accession>A0A1F4WHU1</accession>
<proteinExistence type="inferred from homology"/>
<keyword evidence="7 9" id="KW-0239">DNA-directed DNA polymerase</keyword>
<dbReference type="Gene3D" id="3.10.150.10">
    <property type="entry name" value="DNA Polymerase III, subunit A, domain 2"/>
    <property type="match status" value="1"/>
</dbReference>
<evidence type="ECO:0000256" key="9">
    <source>
        <dbReference type="PIRNR" id="PIRNR000804"/>
    </source>
</evidence>
<dbReference type="CDD" id="cd00140">
    <property type="entry name" value="beta_clamp"/>
    <property type="match status" value="1"/>
</dbReference>
<dbReference type="Pfam" id="PF00712">
    <property type="entry name" value="DNA_pol3_beta"/>
    <property type="match status" value="1"/>
</dbReference>
<dbReference type="InterPro" id="IPR022634">
    <property type="entry name" value="DNA_polIII_beta_N"/>
</dbReference>
<evidence type="ECO:0000256" key="8">
    <source>
        <dbReference type="ARBA" id="ARBA00023125"/>
    </source>
</evidence>
<organism evidence="13 14">
    <name type="scientific">candidate division WWE3 bacterium RIFOXYC1_FULL_39_7</name>
    <dbReference type="NCBI Taxonomy" id="1802643"/>
    <lineage>
        <taxon>Bacteria</taxon>
        <taxon>Katanobacteria</taxon>
    </lineage>
</organism>
<dbReference type="Proteomes" id="UP000179113">
    <property type="component" value="Unassembled WGS sequence"/>
</dbReference>
<dbReference type="Pfam" id="PF02767">
    <property type="entry name" value="DNA_pol3_beta_2"/>
    <property type="match status" value="1"/>
</dbReference>
<evidence type="ECO:0000256" key="7">
    <source>
        <dbReference type="ARBA" id="ARBA00022932"/>
    </source>
</evidence>
<keyword evidence="5 9" id="KW-0548">Nucleotidyltransferase</keyword>
<evidence type="ECO:0000313" key="14">
    <source>
        <dbReference type="Proteomes" id="UP000179113"/>
    </source>
</evidence>
<evidence type="ECO:0000313" key="13">
    <source>
        <dbReference type="EMBL" id="OGC68936.1"/>
    </source>
</evidence>
<dbReference type="SUPFAM" id="SSF55979">
    <property type="entry name" value="DNA clamp"/>
    <property type="match status" value="3"/>
</dbReference>
<evidence type="ECO:0000256" key="5">
    <source>
        <dbReference type="ARBA" id="ARBA00022695"/>
    </source>
</evidence>
<feature type="domain" description="DNA polymerase III beta sliding clamp central" evidence="11">
    <location>
        <begin position="130"/>
        <end position="244"/>
    </location>
</feature>
<dbReference type="InterPro" id="IPR046938">
    <property type="entry name" value="DNA_clamp_sf"/>
</dbReference>
<dbReference type="PIRSF" id="PIRSF000804">
    <property type="entry name" value="DNA_pol_III_b"/>
    <property type="match status" value="1"/>
</dbReference>
<dbReference type="EMBL" id="MEWA01000029">
    <property type="protein sequence ID" value="OGC68936.1"/>
    <property type="molecule type" value="Genomic_DNA"/>
</dbReference>
<dbReference type="GO" id="GO:0003677">
    <property type="term" value="F:DNA binding"/>
    <property type="evidence" value="ECO:0007669"/>
    <property type="project" value="UniProtKB-UniRule"/>
</dbReference>
<reference evidence="13 14" key="1">
    <citation type="journal article" date="2016" name="Nat. Commun.">
        <title>Thousands of microbial genomes shed light on interconnected biogeochemical processes in an aquifer system.</title>
        <authorList>
            <person name="Anantharaman K."/>
            <person name="Brown C.T."/>
            <person name="Hug L.A."/>
            <person name="Sharon I."/>
            <person name="Castelle C.J."/>
            <person name="Probst A.J."/>
            <person name="Thomas B.C."/>
            <person name="Singh A."/>
            <person name="Wilkins M.J."/>
            <person name="Karaoz U."/>
            <person name="Brodie E.L."/>
            <person name="Williams K.H."/>
            <person name="Hubbard S.S."/>
            <person name="Banfield J.F."/>
        </authorList>
    </citation>
    <scope>NUCLEOTIDE SEQUENCE [LARGE SCALE GENOMIC DNA]</scope>
</reference>
<comment type="subunit">
    <text evidence="9">Forms a ring-shaped head-to-tail homodimer around DNA.</text>
</comment>
<dbReference type="InterPro" id="IPR022635">
    <property type="entry name" value="DNA_polIII_beta_C"/>
</dbReference>
<dbReference type="GO" id="GO:0006271">
    <property type="term" value="P:DNA strand elongation involved in DNA replication"/>
    <property type="evidence" value="ECO:0007669"/>
    <property type="project" value="TreeGrafter"/>
</dbReference>
<gene>
    <name evidence="13" type="ORF">A2415_04005</name>
</gene>
<keyword evidence="3 9" id="KW-0963">Cytoplasm</keyword>
<evidence type="ECO:0000256" key="6">
    <source>
        <dbReference type="ARBA" id="ARBA00022705"/>
    </source>
</evidence>
<dbReference type="InterPro" id="IPR022637">
    <property type="entry name" value="DNA_polIII_beta_cen"/>
</dbReference>